<keyword evidence="4" id="KW-1185">Reference proteome</keyword>
<dbReference type="Pfam" id="PF24864">
    <property type="entry name" value="DUF7730"/>
    <property type="match status" value="1"/>
</dbReference>
<organism evidence="3 4">
    <name type="scientific">Lophiostoma macrostomum CBS 122681</name>
    <dbReference type="NCBI Taxonomy" id="1314788"/>
    <lineage>
        <taxon>Eukaryota</taxon>
        <taxon>Fungi</taxon>
        <taxon>Dikarya</taxon>
        <taxon>Ascomycota</taxon>
        <taxon>Pezizomycotina</taxon>
        <taxon>Dothideomycetes</taxon>
        <taxon>Pleosporomycetidae</taxon>
        <taxon>Pleosporales</taxon>
        <taxon>Lophiostomataceae</taxon>
        <taxon>Lophiostoma</taxon>
    </lineage>
</organism>
<dbReference type="OrthoDB" id="5272396at2759"/>
<dbReference type="PANTHER" id="PTHR42085:SF2">
    <property type="entry name" value="F-BOX DOMAIN-CONTAINING PROTEIN"/>
    <property type="match status" value="1"/>
</dbReference>
<dbReference type="PANTHER" id="PTHR42085">
    <property type="entry name" value="F-BOX DOMAIN-CONTAINING PROTEIN"/>
    <property type="match status" value="1"/>
</dbReference>
<feature type="region of interest" description="Disordered" evidence="1">
    <location>
        <begin position="1"/>
        <end position="35"/>
    </location>
</feature>
<dbReference type="Proteomes" id="UP000799324">
    <property type="component" value="Unassembled WGS sequence"/>
</dbReference>
<dbReference type="InterPro" id="IPR038883">
    <property type="entry name" value="AN11006-like"/>
</dbReference>
<name>A0A6A6TNI7_9PLEO</name>
<reference evidence="3" key="1">
    <citation type="journal article" date="2020" name="Stud. Mycol.">
        <title>101 Dothideomycetes genomes: a test case for predicting lifestyles and emergence of pathogens.</title>
        <authorList>
            <person name="Haridas S."/>
            <person name="Albert R."/>
            <person name="Binder M."/>
            <person name="Bloem J."/>
            <person name="Labutti K."/>
            <person name="Salamov A."/>
            <person name="Andreopoulos B."/>
            <person name="Baker S."/>
            <person name="Barry K."/>
            <person name="Bills G."/>
            <person name="Bluhm B."/>
            <person name="Cannon C."/>
            <person name="Castanera R."/>
            <person name="Culley D."/>
            <person name="Daum C."/>
            <person name="Ezra D."/>
            <person name="Gonzalez J."/>
            <person name="Henrissat B."/>
            <person name="Kuo A."/>
            <person name="Liang C."/>
            <person name="Lipzen A."/>
            <person name="Lutzoni F."/>
            <person name="Magnuson J."/>
            <person name="Mondo S."/>
            <person name="Nolan M."/>
            <person name="Ohm R."/>
            <person name="Pangilinan J."/>
            <person name="Park H.-J."/>
            <person name="Ramirez L."/>
            <person name="Alfaro M."/>
            <person name="Sun H."/>
            <person name="Tritt A."/>
            <person name="Yoshinaga Y."/>
            <person name="Zwiers L.-H."/>
            <person name="Turgeon B."/>
            <person name="Goodwin S."/>
            <person name="Spatafora J."/>
            <person name="Crous P."/>
            <person name="Grigoriev I."/>
        </authorList>
    </citation>
    <scope>NUCLEOTIDE SEQUENCE</scope>
    <source>
        <strain evidence="3">CBS 122681</strain>
    </source>
</reference>
<dbReference type="EMBL" id="MU004294">
    <property type="protein sequence ID" value="KAF2661370.1"/>
    <property type="molecule type" value="Genomic_DNA"/>
</dbReference>
<accession>A0A6A6TNI7</accession>
<dbReference type="AlphaFoldDB" id="A0A6A6TNI7"/>
<evidence type="ECO:0000313" key="4">
    <source>
        <dbReference type="Proteomes" id="UP000799324"/>
    </source>
</evidence>
<evidence type="ECO:0000313" key="3">
    <source>
        <dbReference type="EMBL" id="KAF2661370.1"/>
    </source>
</evidence>
<dbReference type="InterPro" id="IPR056632">
    <property type="entry name" value="DUF7730"/>
</dbReference>
<gene>
    <name evidence="3" type="ORF">K491DRAFT_710944</name>
</gene>
<proteinExistence type="predicted"/>
<feature type="domain" description="DUF7730" evidence="2">
    <location>
        <begin position="63"/>
        <end position="186"/>
    </location>
</feature>
<evidence type="ECO:0000259" key="2">
    <source>
        <dbReference type="Pfam" id="PF24864"/>
    </source>
</evidence>
<sequence length="339" mass="38631">MAPAKKHASSSADWLAKSQGSAAERHGRLPKLSDRTVAVASKVKGKGKGKEKGKVRKSEINKRQQFPFLKLPGELRNRIYEYALTDPVNTITITSKRPGTSRASRKLMTRSDFAAQQQHIAGRDLTRVEVDNLKDAKHAGQPWKWFLNGRLNPNLLQVCKQIHQEATSFLYSGNHFQIMHHKALNNFLHQCGNNIEYIEIISLKQCHDPGWRAGLCGAFRKLKEAVNLKALILEDTFLAYLHFDDFYLVGKEWLSSVASGKGGVDHALDLLYLPKRFIGHYKGETRQLQHFESYYVEAFIIRLRALGGWRWKDISSEDKFRKTILKQMKDSAPVLPQIP</sequence>
<evidence type="ECO:0000256" key="1">
    <source>
        <dbReference type="SAM" id="MobiDB-lite"/>
    </source>
</evidence>
<protein>
    <recommendedName>
        <fullName evidence="2">DUF7730 domain-containing protein</fullName>
    </recommendedName>
</protein>
<feature type="compositionally biased region" description="Basic and acidic residues" evidence="1">
    <location>
        <begin position="23"/>
        <end position="34"/>
    </location>
</feature>